<dbReference type="Proteomes" id="UP000637578">
    <property type="component" value="Unassembled WGS sequence"/>
</dbReference>
<evidence type="ECO:0000313" key="3">
    <source>
        <dbReference type="EMBL" id="GGM36757.1"/>
    </source>
</evidence>
<accession>A0A8J3CA01</accession>
<keyword evidence="4" id="KW-1185">Reference proteome</keyword>
<reference evidence="3" key="2">
    <citation type="submission" date="2020-09" db="EMBL/GenBank/DDBJ databases">
        <authorList>
            <person name="Sun Q."/>
            <person name="Zhou Y."/>
        </authorList>
    </citation>
    <scope>NUCLEOTIDE SEQUENCE</scope>
    <source>
        <strain evidence="3">CGMCC 4.5737</strain>
    </source>
</reference>
<comment type="caution">
    <text evidence="3">The sequence shown here is derived from an EMBL/GenBank/DDBJ whole genome shotgun (WGS) entry which is preliminary data.</text>
</comment>
<dbReference type="InterPro" id="IPR003594">
    <property type="entry name" value="HATPase_dom"/>
</dbReference>
<feature type="region of interest" description="Disordered" evidence="1">
    <location>
        <begin position="1"/>
        <end position="22"/>
    </location>
</feature>
<dbReference type="RefSeq" id="WP_229685900.1">
    <property type="nucleotide sequence ID" value="NZ_BMMK01000002.1"/>
</dbReference>
<dbReference type="Gene3D" id="3.30.565.10">
    <property type="entry name" value="Histidine kinase-like ATPase, C-terminal domain"/>
    <property type="match status" value="1"/>
</dbReference>
<dbReference type="EMBL" id="BMMK01000002">
    <property type="protein sequence ID" value="GGM36757.1"/>
    <property type="molecule type" value="Genomic_DNA"/>
</dbReference>
<dbReference type="InterPro" id="IPR036890">
    <property type="entry name" value="HATPase_C_sf"/>
</dbReference>
<feature type="domain" description="Histidine kinase/HSP90-like ATPase" evidence="2">
    <location>
        <begin position="30"/>
        <end position="96"/>
    </location>
</feature>
<evidence type="ECO:0000313" key="4">
    <source>
        <dbReference type="Proteomes" id="UP000637578"/>
    </source>
</evidence>
<evidence type="ECO:0000259" key="2">
    <source>
        <dbReference type="Pfam" id="PF13581"/>
    </source>
</evidence>
<evidence type="ECO:0000256" key="1">
    <source>
        <dbReference type="SAM" id="MobiDB-lite"/>
    </source>
</evidence>
<sequence length="154" mass="16402">MVGARLSIPEPSAGPDSRVSARTSTVELRIEARPDQLSVVRAVAGDIAMRQDFDLDAIADLRMAVDEACAELIGVAAPDAPLRCRFHSVPREIRVVAEVLSRDATPPRNDTFGWRVLTALVDDASTGSAPAGADPGGHLVRIELVKRPAREVDG</sequence>
<dbReference type="AlphaFoldDB" id="A0A8J3CA01"/>
<gene>
    <name evidence="3" type="ORF">GCM10012275_04900</name>
</gene>
<reference evidence="3" key="1">
    <citation type="journal article" date="2014" name="Int. J. Syst. Evol. Microbiol.">
        <title>Complete genome sequence of Corynebacterium casei LMG S-19264T (=DSM 44701T), isolated from a smear-ripened cheese.</title>
        <authorList>
            <consortium name="US DOE Joint Genome Institute (JGI-PGF)"/>
            <person name="Walter F."/>
            <person name="Albersmeier A."/>
            <person name="Kalinowski J."/>
            <person name="Ruckert C."/>
        </authorList>
    </citation>
    <scope>NUCLEOTIDE SEQUENCE</scope>
    <source>
        <strain evidence="3">CGMCC 4.5737</strain>
    </source>
</reference>
<protein>
    <submittedName>
        <fullName evidence="3">Anti-sigma factor</fullName>
    </submittedName>
</protein>
<proteinExistence type="predicted"/>
<organism evidence="3 4">
    <name type="scientific">Longimycelium tulufanense</name>
    <dbReference type="NCBI Taxonomy" id="907463"/>
    <lineage>
        <taxon>Bacteria</taxon>
        <taxon>Bacillati</taxon>
        <taxon>Actinomycetota</taxon>
        <taxon>Actinomycetes</taxon>
        <taxon>Pseudonocardiales</taxon>
        <taxon>Pseudonocardiaceae</taxon>
        <taxon>Longimycelium</taxon>
    </lineage>
</organism>
<name>A0A8J3CA01_9PSEU</name>
<dbReference type="Pfam" id="PF13581">
    <property type="entry name" value="HATPase_c_2"/>
    <property type="match status" value="1"/>
</dbReference>